<organism evidence="3 4">
    <name type="scientific">Cellulomonas composti</name>
    <dbReference type="NCBI Taxonomy" id="266130"/>
    <lineage>
        <taxon>Bacteria</taxon>
        <taxon>Bacillati</taxon>
        <taxon>Actinomycetota</taxon>
        <taxon>Actinomycetes</taxon>
        <taxon>Micrococcales</taxon>
        <taxon>Cellulomonadaceae</taxon>
        <taxon>Cellulomonas</taxon>
    </lineage>
</organism>
<dbReference type="SUPFAM" id="SSF56281">
    <property type="entry name" value="Metallo-hydrolase/oxidoreductase"/>
    <property type="match status" value="1"/>
</dbReference>
<dbReference type="PANTHER" id="PTHR43546:SF3">
    <property type="entry name" value="UPF0173 METAL-DEPENDENT HYDROLASE MJ1163"/>
    <property type="match status" value="1"/>
</dbReference>
<feature type="region of interest" description="Disordered" evidence="1">
    <location>
        <begin position="208"/>
        <end position="257"/>
    </location>
</feature>
<sequence>MTTMTWWGHSCVRLDGPGGALVIDPGAFSDSASALAGAEAILVTHEHVDHVDVEPVAAAVTGGARLWSTAAVVELVAAAGAPADRLTVVASGDTIDVAGFTVRVMGERHAVVHADVPGIANVGYLVGGMLHPGDGFAAVSADVDLLLVPVSGPWLRLGEAIDWARSVAPRRVMPIHDGLLNERGQALSRRLLALAGGELVTPAVGERVALPGTHDPHDDVPELEYDETVPPRPEEEIADVARSVPDPQGHGGAPSSD</sequence>
<dbReference type="OrthoDB" id="3190691at2"/>
<gene>
    <name evidence="3" type="ORF">CCO02nite_02050</name>
</gene>
<evidence type="ECO:0000259" key="2">
    <source>
        <dbReference type="SMART" id="SM00849"/>
    </source>
</evidence>
<proteinExistence type="predicted"/>
<feature type="domain" description="Metallo-beta-lactamase" evidence="2">
    <location>
        <begin position="8"/>
        <end position="176"/>
    </location>
</feature>
<name>A0A511J6D0_9CELL</name>
<comment type="caution">
    <text evidence="3">The sequence shown here is derived from an EMBL/GenBank/DDBJ whole genome shotgun (WGS) entry which is preliminary data.</text>
</comment>
<evidence type="ECO:0000256" key="1">
    <source>
        <dbReference type="SAM" id="MobiDB-lite"/>
    </source>
</evidence>
<dbReference type="Pfam" id="PF13483">
    <property type="entry name" value="Lactamase_B_3"/>
    <property type="match status" value="1"/>
</dbReference>
<evidence type="ECO:0000313" key="3">
    <source>
        <dbReference type="EMBL" id="GEL93547.1"/>
    </source>
</evidence>
<dbReference type="Gene3D" id="3.60.15.10">
    <property type="entry name" value="Ribonuclease Z/Hydroxyacylglutathione hydrolase-like"/>
    <property type="match status" value="1"/>
</dbReference>
<protein>
    <submittedName>
        <fullName evidence="3">MBL fold metallo-hydrolase</fullName>
    </submittedName>
</protein>
<dbReference type="InterPro" id="IPR036866">
    <property type="entry name" value="RibonucZ/Hydroxyglut_hydro"/>
</dbReference>
<dbReference type="PANTHER" id="PTHR43546">
    <property type="entry name" value="UPF0173 METAL-DEPENDENT HYDROLASE MJ1163-RELATED"/>
    <property type="match status" value="1"/>
</dbReference>
<keyword evidence="4" id="KW-1185">Reference proteome</keyword>
<dbReference type="SMART" id="SM00849">
    <property type="entry name" value="Lactamase_B"/>
    <property type="match status" value="1"/>
</dbReference>
<dbReference type="AlphaFoldDB" id="A0A511J6D0"/>
<dbReference type="EMBL" id="BJWG01000001">
    <property type="protein sequence ID" value="GEL93547.1"/>
    <property type="molecule type" value="Genomic_DNA"/>
</dbReference>
<dbReference type="GO" id="GO:0016787">
    <property type="term" value="F:hydrolase activity"/>
    <property type="evidence" value="ECO:0007669"/>
    <property type="project" value="UniProtKB-KW"/>
</dbReference>
<dbReference type="RefSeq" id="WP_146841124.1">
    <property type="nucleotide sequence ID" value="NZ_BJWG01000001.1"/>
</dbReference>
<accession>A0A511J6D0</accession>
<dbReference type="Proteomes" id="UP000321720">
    <property type="component" value="Unassembled WGS sequence"/>
</dbReference>
<evidence type="ECO:0000313" key="4">
    <source>
        <dbReference type="Proteomes" id="UP000321720"/>
    </source>
</evidence>
<dbReference type="InterPro" id="IPR050114">
    <property type="entry name" value="UPF0173_UPF0282_UlaG_hydrolase"/>
</dbReference>
<keyword evidence="3" id="KW-0378">Hydrolase</keyword>
<dbReference type="InterPro" id="IPR001279">
    <property type="entry name" value="Metallo-B-lactamas"/>
</dbReference>
<reference evidence="3 4" key="1">
    <citation type="submission" date="2019-07" db="EMBL/GenBank/DDBJ databases">
        <title>Whole genome shotgun sequence of Cellulomonas composti NBRC 100758.</title>
        <authorList>
            <person name="Hosoyama A."/>
            <person name="Uohara A."/>
            <person name="Ohji S."/>
            <person name="Ichikawa N."/>
        </authorList>
    </citation>
    <scope>NUCLEOTIDE SEQUENCE [LARGE SCALE GENOMIC DNA]</scope>
    <source>
        <strain evidence="3 4">NBRC 100758</strain>
    </source>
</reference>